<sequence length="260" mass="29349">MPRPNITWANVCRQANGERLETSYSKIVTPAQAASLRSKFEIMLLDPEIRQRIIVGFPSWTSRRPSSCSASYQHVDIDSSSRSAAETIRSTLMTVALEVHSGWGNARLQQWLSELRLAEISKNMADGFDAVRALRFPYFSRFPYHLPHITSNDDINLMLKCKGLKSVAIAFYPGSVVSLWGTGVLGPELSADQLVRNYYLDNMLGLNELEELQFLQYCGGDPSLGIPALARWFKKEYQQRKESGLRVKDVRIFLPDGTEV</sequence>
<gene>
    <name evidence="1" type="ORF">RHO25_010300</name>
</gene>
<proteinExistence type="predicted"/>
<organism evidence="1 2">
    <name type="scientific">Cercospora beticola</name>
    <name type="common">Sugarbeet leaf spot fungus</name>
    <dbReference type="NCBI Taxonomy" id="122368"/>
    <lineage>
        <taxon>Eukaryota</taxon>
        <taxon>Fungi</taxon>
        <taxon>Dikarya</taxon>
        <taxon>Ascomycota</taxon>
        <taxon>Pezizomycotina</taxon>
        <taxon>Dothideomycetes</taxon>
        <taxon>Dothideomycetidae</taxon>
        <taxon>Mycosphaerellales</taxon>
        <taxon>Mycosphaerellaceae</taxon>
        <taxon>Cercospora</taxon>
    </lineage>
</organism>
<name>A0ABZ0P1B1_CERBT</name>
<keyword evidence="2" id="KW-1185">Reference proteome</keyword>
<dbReference type="RefSeq" id="XP_065459356.1">
    <property type="nucleotide sequence ID" value="XM_065603284.1"/>
</dbReference>
<dbReference type="EMBL" id="CP134190">
    <property type="protein sequence ID" value="WPB05647.1"/>
    <property type="molecule type" value="Genomic_DNA"/>
</dbReference>
<protein>
    <submittedName>
        <fullName evidence="1">Uncharacterized protein</fullName>
    </submittedName>
</protein>
<evidence type="ECO:0000313" key="2">
    <source>
        <dbReference type="Proteomes" id="UP001302367"/>
    </source>
</evidence>
<dbReference type="Proteomes" id="UP001302367">
    <property type="component" value="Chromosome 7"/>
</dbReference>
<accession>A0ABZ0P1B1</accession>
<evidence type="ECO:0000313" key="1">
    <source>
        <dbReference type="EMBL" id="WPB05647.1"/>
    </source>
</evidence>
<reference evidence="1 2" key="1">
    <citation type="submission" date="2023-09" db="EMBL/GenBank/DDBJ databases">
        <title>Complete-Gapless Cercospora beticola genome.</title>
        <authorList>
            <person name="Wyatt N.A."/>
            <person name="Spanner R.E."/>
            <person name="Bolton M.D."/>
        </authorList>
    </citation>
    <scope>NUCLEOTIDE SEQUENCE [LARGE SCALE GENOMIC DNA]</scope>
    <source>
        <strain evidence="1">Cb09-40</strain>
    </source>
</reference>
<dbReference type="GeneID" id="35433806"/>